<reference evidence="1 3" key="1">
    <citation type="journal article" date="2011" name="Nature">
        <title>The Medicago genome provides insight into the evolution of rhizobial symbioses.</title>
        <authorList>
            <person name="Young N.D."/>
            <person name="Debelle F."/>
            <person name="Oldroyd G.E."/>
            <person name="Geurts R."/>
            <person name="Cannon S.B."/>
            <person name="Udvardi M.K."/>
            <person name="Benedito V.A."/>
            <person name="Mayer K.F."/>
            <person name="Gouzy J."/>
            <person name="Schoof H."/>
            <person name="Van de Peer Y."/>
            <person name="Proost S."/>
            <person name="Cook D.R."/>
            <person name="Meyers B.C."/>
            <person name="Spannagl M."/>
            <person name="Cheung F."/>
            <person name="De Mita S."/>
            <person name="Krishnakumar V."/>
            <person name="Gundlach H."/>
            <person name="Zhou S."/>
            <person name="Mudge J."/>
            <person name="Bharti A.K."/>
            <person name="Murray J.D."/>
            <person name="Naoumkina M.A."/>
            <person name="Rosen B."/>
            <person name="Silverstein K.A."/>
            <person name="Tang H."/>
            <person name="Rombauts S."/>
            <person name="Zhao P.X."/>
            <person name="Zhou P."/>
            <person name="Barbe V."/>
            <person name="Bardou P."/>
            <person name="Bechner M."/>
            <person name="Bellec A."/>
            <person name="Berger A."/>
            <person name="Berges H."/>
            <person name="Bidwell S."/>
            <person name="Bisseling T."/>
            <person name="Choisne N."/>
            <person name="Couloux A."/>
            <person name="Denny R."/>
            <person name="Deshpande S."/>
            <person name="Dai X."/>
            <person name="Doyle J.J."/>
            <person name="Dudez A.M."/>
            <person name="Farmer A.D."/>
            <person name="Fouteau S."/>
            <person name="Franken C."/>
            <person name="Gibelin C."/>
            <person name="Gish J."/>
            <person name="Goldstein S."/>
            <person name="Gonzalez A.J."/>
            <person name="Green P.J."/>
            <person name="Hallab A."/>
            <person name="Hartog M."/>
            <person name="Hua A."/>
            <person name="Humphray S.J."/>
            <person name="Jeong D.H."/>
            <person name="Jing Y."/>
            <person name="Jocker A."/>
            <person name="Kenton S.M."/>
            <person name="Kim D.J."/>
            <person name="Klee K."/>
            <person name="Lai H."/>
            <person name="Lang C."/>
            <person name="Lin S."/>
            <person name="Macmil S.L."/>
            <person name="Magdelenat G."/>
            <person name="Matthews L."/>
            <person name="McCorrison J."/>
            <person name="Monaghan E.L."/>
            <person name="Mun J.H."/>
            <person name="Najar F.Z."/>
            <person name="Nicholson C."/>
            <person name="Noirot C."/>
            <person name="O'Bleness M."/>
            <person name="Paule C.R."/>
            <person name="Poulain J."/>
            <person name="Prion F."/>
            <person name="Qin B."/>
            <person name="Qu C."/>
            <person name="Retzel E.F."/>
            <person name="Riddle C."/>
            <person name="Sallet E."/>
            <person name="Samain S."/>
            <person name="Samson N."/>
            <person name="Sanders I."/>
            <person name="Saurat O."/>
            <person name="Scarpelli C."/>
            <person name="Schiex T."/>
            <person name="Segurens B."/>
            <person name="Severin A.J."/>
            <person name="Sherrier D.J."/>
            <person name="Shi R."/>
            <person name="Sims S."/>
            <person name="Singer S.R."/>
            <person name="Sinharoy S."/>
            <person name="Sterck L."/>
            <person name="Viollet A."/>
            <person name="Wang B.B."/>
            <person name="Wang K."/>
            <person name="Wang M."/>
            <person name="Wang X."/>
            <person name="Warfsmann J."/>
            <person name="Weissenbach J."/>
            <person name="White D.D."/>
            <person name="White J.D."/>
            <person name="Wiley G.B."/>
            <person name="Wincker P."/>
            <person name="Xing Y."/>
            <person name="Yang L."/>
            <person name="Yao Z."/>
            <person name="Ying F."/>
            <person name="Zhai J."/>
            <person name="Zhou L."/>
            <person name="Zuber A."/>
            <person name="Denarie J."/>
            <person name="Dixon R.A."/>
            <person name="May G.D."/>
            <person name="Schwartz D.C."/>
            <person name="Rogers J."/>
            <person name="Quetier F."/>
            <person name="Town C.D."/>
            <person name="Roe B.A."/>
        </authorList>
    </citation>
    <scope>NUCLEOTIDE SEQUENCE [LARGE SCALE GENOMIC DNA]</scope>
    <source>
        <strain evidence="1">A17</strain>
        <strain evidence="2 3">cv. Jemalong A17</strain>
    </source>
</reference>
<evidence type="ECO:0000313" key="1">
    <source>
        <dbReference type="EMBL" id="AES70133.2"/>
    </source>
</evidence>
<sequence>MFISIIKSCVNKPVEYFNPVLSPNFEFRVSETEEKENESFPMRFLAYWASWLSKLQISRKTVQKRTFMYKDWHEMLPSALQGYCTSCTLQQGQPRHHPSVFNIKAVPHIEVKVLSTEVPMKA</sequence>
<dbReference type="PaxDb" id="3880-AES70133"/>
<accession>G7IZV1</accession>
<evidence type="ECO:0000313" key="2">
    <source>
        <dbReference type="EnsemblPlants" id="AES70133"/>
    </source>
</evidence>
<dbReference type="HOGENOM" id="CLU_2030146_0_0_1"/>
<organism evidence="1 3">
    <name type="scientific">Medicago truncatula</name>
    <name type="common">Barrel medic</name>
    <name type="synonym">Medicago tribuloides</name>
    <dbReference type="NCBI Taxonomy" id="3880"/>
    <lineage>
        <taxon>Eukaryota</taxon>
        <taxon>Viridiplantae</taxon>
        <taxon>Streptophyta</taxon>
        <taxon>Embryophyta</taxon>
        <taxon>Tracheophyta</taxon>
        <taxon>Spermatophyta</taxon>
        <taxon>Magnoliopsida</taxon>
        <taxon>eudicotyledons</taxon>
        <taxon>Gunneridae</taxon>
        <taxon>Pentapetalae</taxon>
        <taxon>rosids</taxon>
        <taxon>fabids</taxon>
        <taxon>Fabales</taxon>
        <taxon>Fabaceae</taxon>
        <taxon>Papilionoideae</taxon>
        <taxon>50 kb inversion clade</taxon>
        <taxon>NPAAA clade</taxon>
        <taxon>Hologalegina</taxon>
        <taxon>IRL clade</taxon>
        <taxon>Trifolieae</taxon>
        <taxon>Medicago</taxon>
    </lineage>
</organism>
<proteinExistence type="predicted"/>
<name>G7IZV1_MEDTR</name>
<reference evidence="1 3" key="2">
    <citation type="journal article" date="2014" name="BMC Genomics">
        <title>An improved genome release (version Mt4.0) for the model legume Medicago truncatula.</title>
        <authorList>
            <person name="Tang H."/>
            <person name="Krishnakumar V."/>
            <person name="Bidwell S."/>
            <person name="Rosen B."/>
            <person name="Chan A."/>
            <person name="Zhou S."/>
            <person name="Gentzbittel L."/>
            <person name="Childs K.L."/>
            <person name="Yandell M."/>
            <person name="Gundlach H."/>
            <person name="Mayer K.F."/>
            <person name="Schwartz D.C."/>
            <person name="Town C.D."/>
        </authorList>
    </citation>
    <scope>GENOME REANNOTATION</scope>
    <source>
        <strain evidence="2 3">cv. Jemalong A17</strain>
    </source>
</reference>
<protein>
    <submittedName>
        <fullName evidence="1 2">Uncharacterized protein</fullName>
    </submittedName>
</protein>
<gene>
    <name evidence="1" type="ordered locus">MTR_3g048420</name>
</gene>
<dbReference type="EnsemblPlants" id="AES70133">
    <property type="protein sequence ID" value="AES70133"/>
    <property type="gene ID" value="MTR_3g048420"/>
</dbReference>
<keyword evidence="3" id="KW-1185">Reference proteome</keyword>
<accession>A0A0C3VFI9</accession>
<dbReference type="EMBL" id="CM001219">
    <property type="protein sequence ID" value="AES70133.2"/>
    <property type="molecule type" value="Genomic_DNA"/>
</dbReference>
<dbReference type="AlphaFoldDB" id="G7IZV1"/>
<dbReference type="Proteomes" id="UP000002051">
    <property type="component" value="Chromosome 3"/>
</dbReference>
<evidence type="ECO:0000313" key="3">
    <source>
        <dbReference type="Proteomes" id="UP000002051"/>
    </source>
</evidence>
<reference evidence="2" key="3">
    <citation type="submission" date="2015-04" db="UniProtKB">
        <authorList>
            <consortium name="EnsemblPlants"/>
        </authorList>
    </citation>
    <scope>IDENTIFICATION</scope>
    <source>
        <strain evidence="2">cv. Jemalong A17</strain>
    </source>
</reference>